<dbReference type="InterPro" id="IPR019681">
    <property type="entry name" value="DUF2530"/>
</dbReference>
<dbReference type="Pfam" id="PF10745">
    <property type="entry name" value="DUF2530"/>
    <property type="match status" value="1"/>
</dbReference>
<name>A0A4U3M9V8_9ACTN</name>
<dbReference type="RefSeq" id="WP_137249885.1">
    <property type="nucleotide sequence ID" value="NZ_SZQA01000030.1"/>
</dbReference>
<dbReference type="EMBL" id="SZQA01000030">
    <property type="protein sequence ID" value="TKK85079.1"/>
    <property type="molecule type" value="Genomic_DNA"/>
</dbReference>
<gene>
    <name evidence="2" type="ORF">FDA94_27025</name>
</gene>
<comment type="caution">
    <text evidence="2">The sequence shown here is derived from an EMBL/GenBank/DDBJ whole genome shotgun (WGS) entry which is preliminary data.</text>
</comment>
<dbReference type="AlphaFoldDB" id="A0A4U3M9V8"/>
<feature type="transmembrane region" description="Helical" evidence="1">
    <location>
        <begin position="43"/>
        <end position="62"/>
    </location>
</feature>
<reference evidence="2 3" key="1">
    <citation type="submission" date="2019-04" db="EMBL/GenBank/DDBJ databases">
        <title>Herbidospora sp. NEAU-GS14.nov., a novel actinomycete isolated from soil.</title>
        <authorList>
            <person name="Han L."/>
        </authorList>
    </citation>
    <scope>NUCLEOTIDE SEQUENCE [LARGE SCALE GENOMIC DNA]</scope>
    <source>
        <strain evidence="2 3">NEAU-GS14</strain>
    </source>
</reference>
<proteinExistence type="predicted"/>
<evidence type="ECO:0000313" key="3">
    <source>
        <dbReference type="Proteomes" id="UP000308705"/>
    </source>
</evidence>
<feature type="transmembrane region" description="Helical" evidence="1">
    <location>
        <begin position="20"/>
        <end position="37"/>
    </location>
</feature>
<organism evidence="2 3">
    <name type="scientific">Herbidospora galbida</name>
    <dbReference type="NCBI Taxonomy" id="2575442"/>
    <lineage>
        <taxon>Bacteria</taxon>
        <taxon>Bacillati</taxon>
        <taxon>Actinomycetota</taxon>
        <taxon>Actinomycetes</taxon>
        <taxon>Streptosporangiales</taxon>
        <taxon>Streptosporangiaceae</taxon>
        <taxon>Herbidospora</taxon>
    </lineage>
</organism>
<evidence type="ECO:0000313" key="2">
    <source>
        <dbReference type="EMBL" id="TKK85079.1"/>
    </source>
</evidence>
<dbReference type="OrthoDB" id="3541062at2"/>
<sequence length="87" mass="9544">MTRQRRPDPEPLKTNDSATITVGIVLWAIALIVMLIVRPDQGWYAWTCVAGIGMGFFGLWFVRRRDRKVSSSASAEASQSPAPPGSP</sequence>
<keyword evidence="1" id="KW-0472">Membrane</keyword>
<keyword evidence="1" id="KW-1133">Transmembrane helix</keyword>
<protein>
    <submittedName>
        <fullName evidence="2">DUF2530 domain-containing protein</fullName>
    </submittedName>
</protein>
<accession>A0A4U3M9V8</accession>
<keyword evidence="1" id="KW-0812">Transmembrane</keyword>
<keyword evidence="3" id="KW-1185">Reference proteome</keyword>
<evidence type="ECO:0000256" key="1">
    <source>
        <dbReference type="SAM" id="Phobius"/>
    </source>
</evidence>
<dbReference type="Proteomes" id="UP000308705">
    <property type="component" value="Unassembled WGS sequence"/>
</dbReference>